<comment type="caution">
    <text evidence="10">The sequence shown here is derived from an EMBL/GenBank/DDBJ whole genome shotgun (WGS) entry which is preliminary data.</text>
</comment>
<dbReference type="PANTHER" id="PTHR30221">
    <property type="entry name" value="SMALL-CONDUCTANCE MECHANOSENSITIVE CHANNEL"/>
    <property type="match status" value="1"/>
</dbReference>
<dbReference type="InterPro" id="IPR008910">
    <property type="entry name" value="MSC_TM_helix"/>
</dbReference>
<evidence type="ECO:0000259" key="9">
    <source>
        <dbReference type="Pfam" id="PF21082"/>
    </source>
</evidence>
<dbReference type="Pfam" id="PF21082">
    <property type="entry name" value="MS_channel_3rd"/>
    <property type="match status" value="1"/>
</dbReference>
<evidence type="ECO:0000256" key="4">
    <source>
        <dbReference type="ARBA" id="ARBA00022692"/>
    </source>
</evidence>
<dbReference type="RefSeq" id="WP_160734731.1">
    <property type="nucleotide sequence ID" value="NZ_WTYT01000001.1"/>
</dbReference>
<dbReference type="EMBL" id="WTYT01000001">
    <property type="protein sequence ID" value="MXO64281.1"/>
    <property type="molecule type" value="Genomic_DNA"/>
</dbReference>
<evidence type="ECO:0000256" key="3">
    <source>
        <dbReference type="ARBA" id="ARBA00022475"/>
    </source>
</evidence>
<keyword evidence="7" id="KW-0997">Cell inner membrane</keyword>
<dbReference type="Gene3D" id="2.30.30.60">
    <property type="match status" value="1"/>
</dbReference>
<keyword evidence="6 7" id="KW-0472">Membrane</keyword>
<dbReference type="InterPro" id="IPR010920">
    <property type="entry name" value="LSM_dom_sf"/>
</dbReference>
<keyword evidence="7" id="KW-0407">Ion channel</keyword>
<evidence type="ECO:0000259" key="8">
    <source>
        <dbReference type="Pfam" id="PF00924"/>
    </source>
</evidence>
<feature type="transmembrane region" description="Helical" evidence="7">
    <location>
        <begin position="62"/>
        <end position="84"/>
    </location>
</feature>
<gene>
    <name evidence="10" type="ORF">GRI91_00705</name>
</gene>
<dbReference type="SUPFAM" id="SSF50182">
    <property type="entry name" value="Sm-like ribonucleoproteins"/>
    <property type="match status" value="1"/>
</dbReference>
<dbReference type="Gene3D" id="1.10.287.1260">
    <property type="match status" value="1"/>
</dbReference>
<dbReference type="InterPro" id="IPR011066">
    <property type="entry name" value="MscS_channel_C_sf"/>
</dbReference>
<comment type="subunit">
    <text evidence="7">Homoheptamer.</text>
</comment>
<dbReference type="SUPFAM" id="SSF82689">
    <property type="entry name" value="Mechanosensitive channel protein MscS (YggB), C-terminal domain"/>
    <property type="match status" value="1"/>
</dbReference>
<keyword evidence="7" id="KW-0813">Transport</keyword>
<dbReference type="InterPro" id="IPR006685">
    <property type="entry name" value="MscS_channel_2nd"/>
</dbReference>
<feature type="domain" description="Mechanosensitive ion channel MscS" evidence="8">
    <location>
        <begin position="109"/>
        <end position="172"/>
    </location>
</feature>
<keyword evidence="5 7" id="KW-1133">Transmembrane helix</keyword>
<evidence type="ECO:0000313" key="11">
    <source>
        <dbReference type="Proteomes" id="UP000438476"/>
    </source>
</evidence>
<feature type="transmembrane region" description="Helical" evidence="7">
    <location>
        <begin position="96"/>
        <end position="122"/>
    </location>
</feature>
<comment type="subcellular location">
    <subcellularLocation>
        <location evidence="7">Cell inner membrane</location>
        <topology evidence="7">Multi-pass membrane protein</topology>
    </subcellularLocation>
    <subcellularLocation>
        <location evidence="1">Cell membrane</location>
        <topology evidence="1">Multi-pass membrane protein</topology>
    </subcellularLocation>
</comment>
<evidence type="ECO:0000256" key="2">
    <source>
        <dbReference type="ARBA" id="ARBA00008017"/>
    </source>
</evidence>
<feature type="transmembrane region" description="Helical" evidence="7">
    <location>
        <begin position="20"/>
        <end position="41"/>
    </location>
</feature>
<evidence type="ECO:0000256" key="5">
    <source>
        <dbReference type="ARBA" id="ARBA00022989"/>
    </source>
</evidence>
<dbReference type="InterPro" id="IPR045275">
    <property type="entry name" value="MscS_archaea/bacteria_type"/>
</dbReference>
<reference evidence="10 11" key="1">
    <citation type="submission" date="2019-12" db="EMBL/GenBank/DDBJ databases">
        <title>Genomic-based taxomic classification of the family Erythrobacteraceae.</title>
        <authorList>
            <person name="Xu L."/>
        </authorList>
    </citation>
    <scope>NUCLEOTIDE SEQUENCE [LARGE SCALE GENOMIC DNA]</scope>
    <source>
        <strain evidence="10 11">LMG 29518</strain>
    </source>
</reference>
<keyword evidence="7" id="KW-0406">Ion transport</keyword>
<dbReference type="Pfam" id="PF00924">
    <property type="entry name" value="MS_channel_2nd"/>
    <property type="match status" value="1"/>
</dbReference>
<organism evidence="10 11">
    <name type="scientific">Altericroceibacterium endophyticum</name>
    <dbReference type="NCBI Taxonomy" id="1808508"/>
    <lineage>
        <taxon>Bacteria</taxon>
        <taxon>Pseudomonadati</taxon>
        <taxon>Pseudomonadota</taxon>
        <taxon>Alphaproteobacteria</taxon>
        <taxon>Sphingomonadales</taxon>
        <taxon>Erythrobacteraceae</taxon>
        <taxon>Altericroceibacterium</taxon>
    </lineage>
</organism>
<dbReference type="InterPro" id="IPR049278">
    <property type="entry name" value="MS_channel_C"/>
</dbReference>
<dbReference type="SUPFAM" id="SSF82861">
    <property type="entry name" value="Mechanosensitive channel protein MscS (YggB), transmembrane region"/>
    <property type="match status" value="1"/>
</dbReference>
<dbReference type="PANTHER" id="PTHR30221:SF1">
    <property type="entry name" value="SMALL-CONDUCTANCE MECHANOSENSITIVE CHANNEL"/>
    <property type="match status" value="1"/>
</dbReference>
<evidence type="ECO:0000256" key="1">
    <source>
        <dbReference type="ARBA" id="ARBA00004651"/>
    </source>
</evidence>
<name>A0A6I4T231_9SPHN</name>
<sequence length="289" mass="31888">MNYIETLRKEVEGMAQGFIATLPSIAVALVVIILTWIAARIARSIVDRLTGSTHMREDLRQLLRTLVKLGVWLVGLLIAATIVLPGLSAGSLLAGLGVGAVAIGFAFQDIFENFFAGVLIMLREKMQIGDMVEVNGTLGKVEKITLRETHIRHYSNELTILPNSMVFKNQVKIYTDAHERRNDVMVGVSYDTDLAQAEKVIRDAVESVGALAAGRNVDVYAMEFGASSVDFLVRWWTDTAQNDYYGVKSEVVQTIKKALDEAEIEIPFPYVTHTFKEALPITKAENDAA</sequence>
<dbReference type="GO" id="GO:0008381">
    <property type="term" value="F:mechanosensitive monoatomic ion channel activity"/>
    <property type="evidence" value="ECO:0007669"/>
    <property type="project" value="InterPro"/>
</dbReference>
<keyword evidence="4 7" id="KW-0812">Transmembrane</keyword>
<feature type="domain" description="Mechanosensitive ion channel MscS C-terminal" evidence="9">
    <location>
        <begin position="185"/>
        <end position="266"/>
    </location>
</feature>
<keyword evidence="11" id="KW-1185">Reference proteome</keyword>
<dbReference type="OrthoDB" id="9814206at2"/>
<comment type="function">
    <text evidence="7">Mechanosensitive channel that participates in the regulation of osmotic pressure changes within the cell, opening in response to stretch forces in the membrane lipid bilayer, without the need for other proteins. Contributes to normal resistance to hypoosmotic shock. Forms an ion channel of 1.0 nanosiemens conductance with a slight preference for anions.</text>
</comment>
<dbReference type="Proteomes" id="UP000438476">
    <property type="component" value="Unassembled WGS sequence"/>
</dbReference>
<dbReference type="InterPro" id="IPR023408">
    <property type="entry name" value="MscS_beta-dom_sf"/>
</dbReference>
<evidence type="ECO:0000256" key="7">
    <source>
        <dbReference type="RuleBase" id="RU369025"/>
    </source>
</evidence>
<keyword evidence="3" id="KW-1003">Cell membrane</keyword>
<dbReference type="GO" id="GO:0005886">
    <property type="term" value="C:plasma membrane"/>
    <property type="evidence" value="ECO:0007669"/>
    <property type="project" value="UniProtKB-SubCell"/>
</dbReference>
<dbReference type="InterPro" id="IPR011014">
    <property type="entry name" value="MscS_channel_TM-2"/>
</dbReference>
<accession>A0A6I4T231</accession>
<comment type="similarity">
    <text evidence="2 7">Belongs to the MscS (TC 1.A.23) family.</text>
</comment>
<dbReference type="AlphaFoldDB" id="A0A6I4T231"/>
<comment type="caution">
    <text evidence="7">Lacks conserved residue(s) required for the propagation of feature annotation.</text>
</comment>
<protein>
    <recommendedName>
        <fullName evidence="7">Small-conductance mechanosensitive channel</fullName>
    </recommendedName>
</protein>
<evidence type="ECO:0000313" key="10">
    <source>
        <dbReference type="EMBL" id="MXO64281.1"/>
    </source>
</evidence>
<proteinExistence type="inferred from homology"/>
<evidence type="ECO:0000256" key="6">
    <source>
        <dbReference type="ARBA" id="ARBA00023136"/>
    </source>
</evidence>
<dbReference type="Pfam" id="PF05552">
    <property type="entry name" value="MS_channel_1st_1"/>
    <property type="match status" value="1"/>
</dbReference>
<dbReference type="Gene3D" id="3.30.70.100">
    <property type="match status" value="1"/>
</dbReference>